<reference evidence="5" key="1">
    <citation type="submission" date="2025-08" db="UniProtKB">
        <authorList>
            <consortium name="RefSeq"/>
        </authorList>
    </citation>
    <scope>IDENTIFICATION</scope>
</reference>
<dbReference type="InterPro" id="IPR044861">
    <property type="entry name" value="IPNS-like_FE2OG_OXY"/>
</dbReference>
<dbReference type="Proteomes" id="UP001515500">
    <property type="component" value="Chromosome 18"/>
</dbReference>
<dbReference type="InterPro" id="IPR027443">
    <property type="entry name" value="IPNS-like_sf"/>
</dbReference>
<keyword evidence="2" id="KW-0408">Iron</keyword>
<dbReference type="GeneID" id="120282843"/>
<feature type="domain" description="Fe2OG dioxygenase" evidence="3">
    <location>
        <begin position="1"/>
        <end position="104"/>
    </location>
</feature>
<dbReference type="Gene3D" id="2.60.120.330">
    <property type="entry name" value="B-lactam Antibiotic, Isopenicillin N Synthase, Chain"/>
    <property type="match status" value="1"/>
</dbReference>
<evidence type="ECO:0000313" key="4">
    <source>
        <dbReference type="Proteomes" id="UP001515500"/>
    </source>
</evidence>
<accession>A0AB40CZS2</accession>
<evidence type="ECO:0000259" key="3">
    <source>
        <dbReference type="PROSITE" id="PS51471"/>
    </source>
</evidence>
<evidence type="ECO:0000256" key="2">
    <source>
        <dbReference type="ARBA" id="ARBA00023004"/>
    </source>
</evidence>
<sequence>MAGHYYLPCPEPDRTLGSVLHTDVGVLTVLIQDEIGGLQVKSMKDEYWVDVKPIPGALIINVGDLLQICMLDIISNDEYKSVEHRVLANSSNEPRISVAIFFNPGRRGEADLYGPLQELISTKNPAYYSNSKMSEHVEVFRSNALACNRITNHFKLL</sequence>
<protein>
    <submittedName>
        <fullName evidence="5">1-aminocyclopropane-1-carboxylate oxidase homolog 4-like</fullName>
    </submittedName>
</protein>
<dbReference type="PANTHER" id="PTHR47991">
    <property type="entry name" value="OXOGLUTARATE/IRON-DEPENDENT DIOXYGENASE"/>
    <property type="match status" value="1"/>
</dbReference>
<dbReference type="RefSeq" id="XP_039145616.1">
    <property type="nucleotide sequence ID" value="XM_039289682.1"/>
</dbReference>
<keyword evidence="1" id="KW-0479">Metal-binding</keyword>
<proteinExistence type="predicted"/>
<dbReference type="SUPFAM" id="SSF51197">
    <property type="entry name" value="Clavaminate synthase-like"/>
    <property type="match status" value="1"/>
</dbReference>
<name>A0AB40CZS2_DIOCR</name>
<dbReference type="GO" id="GO:0046872">
    <property type="term" value="F:metal ion binding"/>
    <property type="evidence" value="ECO:0007669"/>
    <property type="project" value="UniProtKB-KW"/>
</dbReference>
<organism evidence="4 5">
    <name type="scientific">Dioscorea cayennensis subsp. rotundata</name>
    <name type="common">White Guinea yam</name>
    <name type="synonym">Dioscorea rotundata</name>
    <dbReference type="NCBI Taxonomy" id="55577"/>
    <lineage>
        <taxon>Eukaryota</taxon>
        <taxon>Viridiplantae</taxon>
        <taxon>Streptophyta</taxon>
        <taxon>Embryophyta</taxon>
        <taxon>Tracheophyta</taxon>
        <taxon>Spermatophyta</taxon>
        <taxon>Magnoliopsida</taxon>
        <taxon>Liliopsida</taxon>
        <taxon>Dioscoreales</taxon>
        <taxon>Dioscoreaceae</taxon>
        <taxon>Dioscorea</taxon>
    </lineage>
</organism>
<gene>
    <name evidence="5" type="primary">LOC120282843</name>
</gene>
<keyword evidence="4" id="KW-1185">Reference proteome</keyword>
<evidence type="ECO:0000256" key="1">
    <source>
        <dbReference type="ARBA" id="ARBA00022723"/>
    </source>
</evidence>
<evidence type="ECO:0000313" key="5">
    <source>
        <dbReference type="RefSeq" id="XP_039145616.1"/>
    </source>
</evidence>
<dbReference type="AlphaFoldDB" id="A0AB40CZS2"/>
<dbReference type="InterPro" id="IPR050295">
    <property type="entry name" value="Plant_2OG-oxidoreductases"/>
</dbReference>
<dbReference type="Pfam" id="PF03171">
    <property type="entry name" value="2OG-FeII_Oxy"/>
    <property type="match status" value="1"/>
</dbReference>
<dbReference type="PROSITE" id="PS51471">
    <property type="entry name" value="FE2OG_OXY"/>
    <property type="match status" value="1"/>
</dbReference>
<dbReference type="InterPro" id="IPR005123">
    <property type="entry name" value="Oxoglu/Fe-dep_dioxygenase_dom"/>
</dbReference>